<keyword evidence="3" id="KW-1185">Reference proteome</keyword>
<dbReference type="OrthoDB" id="9797122at2"/>
<dbReference type="Proteomes" id="UP000004162">
    <property type="component" value="Unassembled WGS sequence"/>
</dbReference>
<feature type="signal peptide" evidence="1">
    <location>
        <begin position="1"/>
        <end position="22"/>
    </location>
</feature>
<feature type="chain" id="PRO_5004179253" evidence="1">
    <location>
        <begin position="23"/>
        <end position="207"/>
    </location>
</feature>
<comment type="caution">
    <text evidence="2">The sequence shown here is derived from an EMBL/GenBank/DDBJ whole genome shotgun (WGS) entry which is preliminary data.</text>
</comment>
<name>Q0YTC5_9CHLB</name>
<dbReference type="InterPro" id="IPR011250">
    <property type="entry name" value="OMP/PagP_B-barrel"/>
</dbReference>
<keyword evidence="1" id="KW-0732">Signal</keyword>
<reference evidence="2 3" key="2">
    <citation type="submission" date="2006-07" db="EMBL/GenBank/DDBJ databases">
        <title>Sequencing of the draft genome and assembly of Chlorobium ferroxidans DSM 13031.</title>
        <authorList>
            <consortium name="US DOE Joint Genome Institute (JGI-PGF)"/>
            <person name="Copeland A."/>
            <person name="Lucas S."/>
            <person name="Lapidus A."/>
            <person name="Barry K."/>
            <person name="Glavina del Rio T."/>
            <person name="Dalin E."/>
            <person name="Tice H."/>
            <person name="Bruce D."/>
            <person name="Pitluck S."/>
            <person name="Richardson P."/>
        </authorList>
    </citation>
    <scope>NUCLEOTIDE SEQUENCE [LARGE SCALE GENOMIC DNA]</scope>
    <source>
        <strain evidence="2 3">DSM 13031</strain>
    </source>
</reference>
<reference evidence="2 3" key="1">
    <citation type="submission" date="2006-07" db="EMBL/GenBank/DDBJ databases">
        <title>Annotation of the draft genome assembly of Chlorobium ferroxidans DSM 13031.</title>
        <authorList>
            <consortium name="US DOE Joint Genome Institute (JGI-ORNL)"/>
            <person name="Larimer F."/>
            <person name="Land M."/>
            <person name="Hauser L."/>
        </authorList>
    </citation>
    <scope>NUCLEOTIDE SEQUENCE [LARGE SCALE GENOMIC DNA]</scope>
    <source>
        <strain evidence="2 3">DSM 13031</strain>
    </source>
</reference>
<evidence type="ECO:0000256" key="1">
    <source>
        <dbReference type="SAM" id="SignalP"/>
    </source>
</evidence>
<dbReference type="SUPFAM" id="SSF56925">
    <property type="entry name" value="OMPA-like"/>
    <property type="match status" value="1"/>
</dbReference>
<gene>
    <name evidence="2" type="ORF">CferDRAFT_1631</name>
</gene>
<dbReference type="RefSeq" id="WP_006365760.1">
    <property type="nucleotide sequence ID" value="NZ_AASE01000003.1"/>
</dbReference>
<dbReference type="Pfam" id="PF09411">
    <property type="entry name" value="PagL"/>
    <property type="match status" value="1"/>
</dbReference>
<dbReference type="InterPro" id="IPR018550">
    <property type="entry name" value="Lipid-A_deacylase-rel"/>
</dbReference>
<organism evidence="2 3">
    <name type="scientific">Chlorobium ferrooxidans DSM 13031</name>
    <dbReference type="NCBI Taxonomy" id="377431"/>
    <lineage>
        <taxon>Bacteria</taxon>
        <taxon>Pseudomonadati</taxon>
        <taxon>Chlorobiota</taxon>
        <taxon>Chlorobiia</taxon>
        <taxon>Chlorobiales</taxon>
        <taxon>Chlorobiaceae</taxon>
        <taxon>Chlorobium/Pelodictyon group</taxon>
        <taxon>Chlorobium</taxon>
    </lineage>
</organism>
<proteinExistence type="predicted"/>
<sequence>MNTFIRRAVSTLLLLFSMLFHALPLKASAPDSSPETGKNPAVVLNELGFASGYVWGSLNRKADNMTVYPLIARVGFNMNRLLGIEGAKSTLQLALEPQVNLISGPQDGVEAGCGIGLRYFRKLASPVDLFFEASFAPMFLSVDSIEQGKAGFNFLDHFGSGLQYRISDKTAVFGGYRWRHISHAGLVDRSNMGINSNAIIAGVSWLY</sequence>
<evidence type="ECO:0000313" key="2">
    <source>
        <dbReference type="EMBL" id="EAT59624.1"/>
    </source>
</evidence>
<dbReference type="Gene3D" id="2.40.160.20">
    <property type="match status" value="1"/>
</dbReference>
<protein>
    <submittedName>
        <fullName evidence="2">Uncharacterized protein</fullName>
    </submittedName>
</protein>
<dbReference type="EMBL" id="AASE01000003">
    <property type="protein sequence ID" value="EAT59624.1"/>
    <property type="molecule type" value="Genomic_DNA"/>
</dbReference>
<evidence type="ECO:0000313" key="3">
    <source>
        <dbReference type="Proteomes" id="UP000004162"/>
    </source>
</evidence>
<dbReference type="AlphaFoldDB" id="Q0YTC5"/>
<accession>Q0YTC5</accession>